<dbReference type="InterPro" id="IPR011041">
    <property type="entry name" value="Quinoprot_gluc/sorb_DH_b-prop"/>
</dbReference>
<keyword evidence="8" id="KW-1185">Reference proteome</keyword>
<name>A0A1G9QF47_9SPHI</name>
<feature type="region of interest" description="Disordered" evidence="5">
    <location>
        <begin position="528"/>
        <end position="553"/>
    </location>
</feature>
<dbReference type="RefSeq" id="WP_245704451.1">
    <property type="nucleotide sequence ID" value="NZ_FNHH01000006.1"/>
</dbReference>
<dbReference type="InterPro" id="IPR011042">
    <property type="entry name" value="6-blade_b-propeller_TolB-like"/>
</dbReference>
<dbReference type="InterPro" id="IPR009056">
    <property type="entry name" value="Cyt_c-like_dom"/>
</dbReference>
<evidence type="ECO:0000256" key="2">
    <source>
        <dbReference type="ARBA" id="ARBA00022723"/>
    </source>
</evidence>
<dbReference type="GO" id="GO:0009055">
    <property type="term" value="F:electron transfer activity"/>
    <property type="evidence" value="ECO:0007669"/>
    <property type="project" value="InterPro"/>
</dbReference>
<feature type="compositionally biased region" description="Low complexity" evidence="5">
    <location>
        <begin position="531"/>
        <end position="553"/>
    </location>
</feature>
<dbReference type="PANTHER" id="PTHR33546">
    <property type="entry name" value="LARGE, MULTIFUNCTIONAL SECRETED PROTEIN-RELATED"/>
    <property type="match status" value="1"/>
</dbReference>
<proteinExistence type="predicted"/>
<evidence type="ECO:0000256" key="4">
    <source>
        <dbReference type="PROSITE-ProRule" id="PRU00433"/>
    </source>
</evidence>
<dbReference type="InterPro" id="IPR036909">
    <property type="entry name" value="Cyt_c-like_dom_sf"/>
</dbReference>
<evidence type="ECO:0000313" key="8">
    <source>
        <dbReference type="Proteomes" id="UP000199226"/>
    </source>
</evidence>
<evidence type="ECO:0000256" key="3">
    <source>
        <dbReference type="ARBA" id="ARBA00023004"/>
    </source>
</evidence>
<dbReference type="PROSITE" id="PS51007">
    <property type="entry name" value="CYTC"/>
    <property type="match status" value="1"/>
</dbReference>
<dbReference type="Proteomes" id="UP000199226">
    <property type="component" value="Unassembled WGS sequence"/>
</dbReference>
<reference evidence="8" key="1">
    <citation type="submission" date="2016-10" db="EMBL/GenBank/DDBJ databases">
        <authorList>
            <person name="Varghese N."/>
            <person name="Submissions S."/>
        </authorList>
    </citation>
    <scope>NUCLEOTIDE SEQUENCE [LARGE SCALE GENOMIC DNA]</scope>
    <source>
        <strain evidence="8">DSM 24536</strain>
    </source>
</reference>
<dbReference type="SUPFAM" id="SSF46626">
    <property type="entry name" value="Cytochrome c"/>
    <property type="match status" value="1"/>
</dbReference>
<keyword evidence="3 4" id="KW-0408">Iron</keyword>
<evidence type="ECO:0000313" key="7">
    <source>
        <dbReference type="EMBL" id="SDM09593.1"/>
    </source>
</evidence>
<dbReference type="AlphaFoldDB" id="A0A1G9QF47"/>
<protein>
    <submittedName>
        <fullName evidence="7">Cytochrome c551/c552</fullName>
    </submittedName>
</protein>
<sequence length="658" mass="73127">MKHIIKLNKAFLVIFFIGFTGISAFTQETPKEEDFFKIMKVATPEGIILEVGGLVNLPNGDLGISTRRGDIFMVENPTSSRPYFRKFASGLHEVLGLAYKDGAFYCAQRGELTKLVDTNMDGKADVYETVYSWGLSGNYHEYSYGPKIAPDGSFFVSGNLAFEKEEWWRGKSRQPGRGWMMHIFEDGRMEPWATGMRSPAGLGMINGELFYTDNQGDWIGSGGLWQVAKGDFMGNPGGLAWTGLPNSPLKLTTAQFYAKINPRQEKDAQGRYIKPENVVNEKFVTLFDMKKEIPDLRLPAVWLPYGFLGISTSEPISIPEGNFGPFAGQVLIGDQGMSMISRVFMEKVNGEYQGVSFAFRSGFRSGVLRMAWAKDGSLFVGETNRGWGSAGEANEGLERLVWNNKIPFEMKAVRAMPDGFEIEFTQPADPKSAEDLASYSVGSYIYKYHPVYGSPPVNTEKCTVKGVKLSADGLKVRIIVDNLRRYYIHTIKLDGIREKENYYSLVHPTAYYTLNNIPQGEKMSMNGVSTKNSSIADNSASSSSASKSTTVKTSITVKPSAEQAIDMKVNGKAPSYFDVKGLLVNYTCLSCHNPEKKLIGPSFTDIAKRKHSNDKIVELIHNPQPQNWPEYPTEMAPMPQVTKEDGLKIAAWINSLAK</sequence>
<evidence type="ECO:0000256" key="5">
    <source>
        <dbReference type="SAM" id="MobiDB-lite"/>
    </source>
</evidence>
<evidence type="ECO:0000259" key="6">
    <source>
        <dbReference type="PROSITE" id="PS51007"/>
    </source>
</evidence>
<dbReference type="Gene3D" id="2.120.10.30">
    <property type="entry name" value="TolB, C-terminal domain"/>
    <property type="match status" value="1"/>
</dbReference>
<gene>
    <name evidence="7" type="ORF">SAMN05421813_1068</name>
</gene>
<feature type="domain" description="Cytochrome c" evidence="6">
    <location>
        <begin position="568"/>
        <end position="657"/>
    </location>
</feature>
<dbReference type="STRING" id="990371.SAMN05421813_1068"/>
<accession>A0A1G9QF47</accession>
<dbReference type="GO" id="GO:0046872">
    <property type="term" value="F:metal ion binding"/>
    <property type="evidence" value="ECO:0007669"/>
    <property type="project" value="UniProtKB-KW"/>
</dbReference>
<keyword evidence="2 4" id="KW-0479">Metal-binding</keyword>
<dbReference type="GO" id="GO:0020037">
    <property type="term" value="F:heme binding"/>
    <property type="evidence" value="ECO:0007669"/>
    <property type="project" value="InterPro"/>
</dbReference>
<dbReference type="PANTHER" id="PTHR33546:SF1">
    <property type="entry name" value="LARGE, MULTIFUNCTIONAL SECRETED PROTEIN"/>
    <property type="match status" value="1"/>
</dbReference>
<dbReference type="EMBL" id="FNHH01000006">
    <property type="protein sequence ID" value="SDM09593.1"/>
    <property type="molecule type" value="Genomic_DNA"/>
</dbReference>
<dbReference type="SUPFAM" id="SSF50952">
    <property type="entry name" value="Soluble quinoprotein glucose dehydrogenase"/>
    <property type="match status" value="1"/>
</dbReference>
<evidence type="ECO:0000256" key="1">
    <source>
        <dbReference type="ARBA" id="ARBA00022617"/>
    </source>
</evidence>
<dbReference type="Gene3D" id="1.10.760.10">
    <property type="entry name" value="Cytochrome c-like domain"/>
    <property type="match status" value="1"/>
</dbReference>
<organism evidence="7 8">
    <name type="scientific">Daejeonella rubra</name>
    <dbReference type="NCBI Taxonomy" id="990371"/>
    <lineage>
        <taxon>Bacteria</taxon>
        <taxon>Pseudomonadati</taxon>
        <taxon>Bacteroidota</taxon>
        <taxon>Sphingobacteriia</taxon>
        <taxon>Sphingobacteriales</taxon>
        <taxon>Sphingobacteriaceae</taxon>
        <taxon>Daejeonella</taxon>
    </lineage>
</organism>
<keyword evidence="1 4" id="KW-0349">Heme</keyword>